<protein>
    <submittedName>
        <fullName evidence="2">Uncharacterized protein</fullName>
    </submittedName>
</protein>
<feature type="transmembrane region" description="Helical" evidence="1">
    <location>
        <begin position="19"/>
        <end position="37"/>
    </location>
</feature>
<evidence type="ECO:0000256" key="1">
    <source>
        <dbReference type="SAM" id="Phobius"/>
    </source>
</evidence>
<gene>
    <name evidence="2" type="ORF">GCM10023093_13280</name>
</gene>
<accession>A0ABP8NEG3</accession>
<reference evidence="3" key="1">
    <citation type="journal article" date="2019" name="Int. J. Syst. Evol. Microbiol.">
        <title>The Global Catalogue of Microorganisms (GCM) 10K type strain sequencing project: providing services to taxonomists for standard genome sequencing and annotation.</title>
        <authorList>
            <consortium name="The Broad Institute Genomics Platform"/>
            <consortium name="The Broad Institute Genome Sequencing Center for Infectious Disease"/>
            <person name="Wu L."/>
            <person name="Ma J."/>
        </authorList>
    </citation>
    <scope>NUCLEOTIDE SEQUENCE [LARGE SCALE GENOMIC DNA]</scope>
    <source>
        <strain evidence="3">JCM 32105</strain>
    </source>
</reference>
<dbReference type="EMBL" id="BAABFA010000009">
    <property type="protein sequence ID" value="GAA4463916.1"/>
    <property type="molecule type" value="Genomic_DNA"/>
</dbReference>
<dbReference type="Proteomes" id="UP001500067">
    <property type="component" value="Unassembled WGS sequence"/>
</dbReference>
<organism evidence="2 3">
    <name type="scientific">Nemorincola caseinilytica</name>
    <dbReference type="NCBI Taxonomy" id="2054315"/>
    <lineage>
        <taxon>Bacteria</taxon>
        <taxon>Pseudomonadati</taxon>
        <taxon>Bacteroidota</taxon>
        <taxon>Chitinophagia</taxon>
        <taxon>Chitinophagales</taxon>
        <taxon>Chitinophagaceae</taxon>
        <taxon>Nemorincola</taxon>
    </lineage>
</organism>
<dbReference type="RefSeq" id="WP_345080445.1">
    <property type="nucleotide sequence ID" value="NZ_BAABFA010000009.1"/>
</dbReference>
<keyword evidence="1" id="KW-1133">Transmembrane helix</keyword>
<name>A0ABP8NEG3_9BACT</name>
<sequence length="60" mass="6645">MMTENETDKDYLTGKRAKIVAMIFLGLMILPVCYALFKELRLSKQAKEKAATNAAAPAKP</sequence>
<keyword evidence="1" id="KW-0812">Transmembrane</keyword>
<keyword evidence="1" id="KW-0472">Membrane</keyword>
<comment type="caution">
    <text evidence="2">The sequence shown here is derived from an EMBL/GenBank/DDBJ whole genome shotgun (WGS) entry which is preliminary data.</text>
</comment>
<keyword evidence="3" id="KW-1185">Reference proteome</keyword>
<evidence type="ECO:0000313" key="3">
    <source>
        <dbReference type="Proteomes" id="UP001500067"/>
    </source>
</evidence>
<proteinExistence type="predicted"/>
<evidence type="ECO:0000313" key="2">
    <source>
        <dbReference type="EMBL" id="GAA4463916.1"/>
    </source>
</evidence>